<evidence type="ECO:0000313" key="10">
    <source>
        <dbReference type="EMBL" id="ARP93510.1"/>
    </source>
</evidence>
<gene>
    <name evidence="10" type="ORF">CAL15_03420</name>
</gene>
<keyword evidence="3 8" id="KW-0813">Transport</keyword>
<proteinExistence type="inferred from homology"/>
<keyword evidence="11" id="KW-1185">Reference proteome</keyword>
<name>A0A1W6Z8P7_9BORD</name>
<feature type="transmembrane region" description="Helical" evidence="8">
    <location>
        <begin position="54"/>
        <end position="79"/>
    </location>
</feature>
<evidence type="ECO:0000256" key="7">
    <source>
        <dbReference type="ARBA" id="ARBA00023136"/>
    </source>
</evidence>
<reference evidence="10 11" key="1">
    <citation type="submission" date="2017-05" db="EMBL/GenBank/DDBJ databases">
        <title>Complete and WGS of Bordetella genogroups.</title>
        <authorList>
            <person name="Spilker T."/>
            <person name="LiPuma J."/>
        </authorList>
    </citation>
    <scope>NUCLEOTIDE SEQUENCE [LARGE SCALE GENOMIC DNA]</scope>
    <source>
        <strain evidence="10 11">AU7206</strain>
    </source>
</reference>
<dbReference type="Proteomes" id="UP000194161">
    <property type="component" value="Chromosome"/>
</dbReference>
<evidence type="ECO:0000256" key="5">
    <source>
        <dbReference type="ARBA" id="ARBA00022692"/>
    </source>
</evidence>
<dbReference type="GO" id="GO:0055085">
    <property type="term" value="P:transmembrane transport"/>
    <property type="evidence" value="ECO:0007669"/>
    <property type="project" value="InterPro"/>
</dbReference>
<dbReference type="AlphaFoldDB" id="A0A1W6Z8P7"/>
<feature type="transmembrane region" description="Helical" evidence="8">
    <location>
        <begin position="197"/>
        <end position="219"/>
    </location>
</feature>
<dbReference type="Pfam" id="PF00528">
    <property type="entry name" value="BPD_transp_1"/>
    <property type="match status" value="1"/>
</dbReference>
<accession>A0A1W6Z8P7</accession>
<evidence type="ECO:0000256" key="6">
    <source>
        <dbReference type="ARBA" id="ARBA00022989"/>
    </source>
</evidence>
<dbReference type="KEGG" id="bgm:CAL15_03420"/>
<feature type="transmembrane region" description="Helical" evidence="8">
    <location>
        <begin position="100"/>
        <end position="120"/>
    </location>
</feature>
<dbReference type="PANTHER" id="PTHR42929:SF1">
    <property type="entry name" value="INNER MEMBRANE ABC TRANSPORTER PERMEASE PROTEIN YDCU-RELATED"/>
    <property type="match status" value="1"/>
</dbReference>
<comment type="subcellular location">
    <subcellularLocation>
        <location evidence="1 8">Cell membrane</location>
        <topology evidence="1 8">Multi-pass membrane protein</topology>
    </subcellularLocation>
</comment>
<keyword evidence="4" id="KW-1003">Cell membrane</keyword>
<dbReference type="SUPFAM" id="SSF161098">
    <property type="entry name" value="MetI-like"/>
    <property type="match status" value="1"/>
</dbReference>
<dbReference type="InterPro" id="IPR000515">
    <property type="entry name" value="MetI-like"/>
</dbReference>
<keyword evidence="7 8" id="KW-0472">Membrane</keyword>
<dbReference type="EMBL" id="CP021111">
    <property type="protein sequence ID" value="ARP93510.1"/>
    <property type="molecule type" value="Genomic_DNA"/>
</dbReference>
<keyword evidence="5 8" id="KW-0812">Transmembrane</keyword>
<feature type="transmembrane region" description="Helical" evidence="8">
    <location>
        <begin position="239"/>
        <end position="257"/>
    </location>
</feature>
<dbReference type="CDD" id="cd06261">
    <property type="entry name" value="TM_PBP2"/>
    <property type="match status" value="1"/>
</dbReference>
<dbReference type="GO" id="GO:0005886">
    <property type="term" value="C:plasma membrane"/>
    <property type="evidence" value="ECO:0007669"/>
    <property type="project" value="UniProtKB-SubCell"/>
</dbReference>
<dbReference type="PANTHER" id="PTHR42929">
    <property type="entry name" value="INNER MEMBRANE ABC TRANSPORTER PERMEASE PROTEIN YDCU-RELATED-RELATED"/>
    <property type="match status" value="1"/>
</dbReference>
<protein>
    <recommendedName>
        <fullName evidence="9">ABC transmembrane type-1 domain-containing protein</fullName>
    </recommendedName>
</protein>
<sequence length="271" mass="28673">MTMLPILLLLIVGCLTLVPLGYLLSASLRAGDSGWTLANYADVLHSSYMLQALAGTVAFCTVTAAAATLMSLPAAWWMARQRRGARVLRMMCQVNFAFSGVVYGMLIVTLLGNAGVLALLEQAVFGTSLTRGYVYSLGGLAVGYLGFQIPRAALIVAQSIEKLDPAALSAAKVLGASPAQVACLVVLPQLYRPMGTAFFAILMMSMASFGTALLIARSIEIFPVLIFREFTAFGDVNRAAAMGVLLAGATLALDMAARRLTAERTLRKDPA</sequence>
<dbReference type="PROSITE" id="PS50928">
    <property type="entry name" value="ABC_TM1"/>
    <property type="match status" value="1"/>
</dbReference>
<evidence type="ECO:0000256" key="2">
    <source>
        <dbReference type="ARBA" id="ARBA00007069"/>
    </source>
</evidence>
<dbReference type="Gene3D" id="1.10.3720.10">
    <property type="entry name" value="MetI-like"/>
    <property type="match status" value="1"/>
</dbReference>
<evidence type="ECO:0000256" key="8">
    <source>
        <dbReference type="RuleBase" id="RU363032"/>
    </source>
</evidence>
<evidence type="ECO:0000313" key="11">
    <source>
        <dbReference type="Proteomes" id="UP000194161"/>
    </source>
</evidence>
<evidence type="ECO:0000256" key="4">
    <source>
        <dbReference type="ARBA" id="ARBA00022475"/>
    </source>
</evidence>
<keyword evidence="6 8" id="KW-1133">Transmembrane helix</keyword>
<organism evidence="10 11">
    <name type="scientific">Bordetella genomosp. 13</name>
    <dbReference type="NCBI Taxonomy" id="463040"/>
    <lineage>
        <taxon>Bacteria</taxon>
        <taxon>Pseudomonadati</taxon>
        <taxon>Pseudomonadota</taxon>
        <taxon>Betaproteobacteria</taxon>
        <taxon>Burkholderiales</taxon>
        <taxon>Alcaligenaceae</taxon>
        <taxon>Bordetella</taxon>
    </lineage>
</organism>
<dbReference type="STRING" id="463040.CAL15_03420"/>
<dbReference type="InterPro" id="IPR035906">
    <property type="entry name" value="MetI-like_sf"/>
</dbReference>
<evidence type="ECO:0000256" key="1">
    <source>
        <dbReference type="ARBA" id="ARBA00004651"/>
    </source>
</evidence>
<evidence type="ECO:0000259" key="9">
    <source>
        <dbReference type="PROSITE" id="PS50928"/>
    </source>
</evidence>
<feature type="domain" description="ABC transmembrane type-1" evidence="9">
    <location>
        <begin position="53"/>
        <end position="257"/>
    </location>
</feature>
<comment type="similarity">
    <text evidence="2">Belongs to the binding-protein-dependent transport system permease family. CysTW subfamily.</text>
</comment>
<evidence type="ECO:0000256" key="3">
    <source>
        <dbReference type="ARBA" id="ARBA00022448"/>
    </source>
</evidence>
<feature type="transmembrane region" description="Helical" evidence="8">
    <location>
        <begin position="132"/>
        <end position="154"/>
    </location>
</feature>